<dbReference type="Pfam" id="PF00383">
    <property type="entry name" value="dCMP_cyt_deam_1"/>
    <property type="match status" value="1"/>
</dbReference>
<dbReference type="InterPro" id="IPR016193">
    <property type="entry name" value="Cytidine_deaminase-like"/>
</dbReference>
<keyword evidence="6 12" id="KW-0686">Riboflavin biosynthesis</keyword>
<dbReference type="PANTHER" id="PTHR38011:SF7">
    <property type="entry name" value="2,5-DIAMINO-6-RIBOSYLAMINO-4(3H)-PYRIMIDINONE 5'-PHOSPHATE REDUCTASE"/>
    <property type="match status" value="1"/>
</dbReference>
<dbReference type="Gene3D" id="3.40.140.10">
    <property type="entry name" value="Cytidine Deaminase, domain 2"/>
    <property type="match status" value="1"/>
</dbReference>
<comment type="similarity">
    <text evidence="4 12">In the N-terminal section; belongs to the cytidine and deoxycytidylate deaminase family.</text>
</comment>
<dbReference type="InterPro" id="IPR011549">
    <property type="entry name" value="RibD_C"/>
</dbReference>
<comment type="cofactor">
    <cofactor evidence="12">
        <name>Zn(2+)</name>
        <dbReference type="ChEBI" id="CHEBI:29105"/>
    </cofactor>
    <text evidence="12">Binds 1 zinc ion.</text>
</comment>
<dbReference type="EMBL" id="JBHRSL010000002">
    <property type="protein sequence ID" value="MFC3051168.1"/>
    <property type="molecule type" value="Genomic_DNA"/>
</dbReference>
<dbReference type="GO" id="GO:0008703">
    <property type="term" value="F:5-amino-6-(5-phosphoribosylamino)uracil reductase activity"/>
    <property type="evidence" value="ECO:0007669"/>
    <property type="project" value="UniProtKB-EC"/>
</dbReference>
<dbReference type="CDD" id="cd01284">
    <property type="entry name" value="Riboflavin_deaminase-reductase"/>
    <property type="match status" value="1"/>
</dbReference>
<comment type="catalytic activity">
    <reaction evidence="12">
        <text>5-amino-6-(5-phospho-D-ribitylamino)uracil + NADP(+) = 5-amino-6-(5-phospho-D-ribosylamino)uracil + NADPH + H(+)</text>
        <dbReference type="Rhea" id="RHEA:17845"/>
        <dbReference type="ChEBI" id="CHEBI:15378"/>
        <dbReference type="ChEBI" id="CHEBI:57783"/>
        <dbReference type="ChEBI" id="CHEBI:58349"/>
        <dbReference type="ChEBI" id="CHEBI:58421"/>
        <dbReference type="ChEBI" id="CHEBI:58453"/>
        <dbReference type="EC" id="1.1.1.193"/>
    </reaction>
</comment>
<dbReference type="InterPro" id="IPR004794">
    <property type="entry name" value="Eubact_RibD"/>
</dbReference>
<dbReference type="SUPFAM" id="SSF53927">
    <property type="entry name" value="Cytidine deaminase-like"/>
    <property type="match status" value="1"/>
</dbReference>
<dbReference type="InterPro" id="IPR002125">
    <property type="entry name" value="CMP_dCMP_dom"/>
</dbReference>
<dbReference type="InterPro" id="IPR024072">
    <property type="entry name" value="DHFR-like_dom_sf"/>
</dbReference>
<protein>
    <recommendedName>
        <fullName evidence="12">Riboflavin biosynthesis protein RibD</fullName>
    </recommendedName>
    <domain>
        <recommendedName>
            <fullName evidence="12">Diaminohydroxyphosphoribosylaminopyrimidine deaminase</fullName>
            <shortName evidence="12">DRAP deaminase</shortName>
            <ecNumber evidence="12">3.5.4.26</ecNumber>
        </recommendedName>
        <alternativeName>
            <fullName evidence="12">Riboflavin-specific deaminase</fullName>
        </alternativeName>
    </domain>
    <domain>
        <recommendedName>
            <fullName evidence="12">5-amino-6-(5-phosphoribosylamino)uracil reductase</fullName>
            <ecNumber evidence="12">1.1.1.193</ecNumber>
        </recommendedName>
        <alternativeName>
            <fullName evidence="12">HTP reductase</fullName>
        </alternativeName>
    </domain>
</protein>
<accession>A0ABV7D1Y7</accession>
<dbReference type="GO" id="GO:0008835">
    <property type="term" value="F:diaminohydroxyphosphoribosylaminopyrimidine deaminase activity"/>
    <property type="evidence" value="ECO:0007669"/>
    <property type="project" value="UniProtKB-EC"/>
</dbReference>
<organism evidence="14 15">
    <name type="scientific">Kordiimonas pumila</name>
    <dbReference type="NCBI Taxonomy" id="2161677"/>
    <lineage>
        <taxon>Bacteria</taxon>
        <taxon>Pseudomonadati</taxon>
        <taxon>Pseudomonadota</taxon>
        <taxon>Alphaproteobacteria</taxon>
        <taxon>Kordiimonadales</taxon>
        <taxon>Kordiimonadaceae</taxon>
        <taxon>Kordiimonas</taxon>
    </lineage>
</organism>
<dbReference type="InterPro" id="IPR050765">
    <property type="entry name" value="Riboflavin_Biosynth_HTPR"/>
</dbReference>
<sequence length="367" mass="38853">MAFVDDIKWMRHALALAARGLGNVAPNPAVGCLLVKGGVIIGRGWTQPGGRPHAETVALDQAGENTAGATAFVTLEPCSHFGKTPPCVDALIKARLSRVVVAVEDIDSRVNGAGIRKLRAAGVEVTTGVLEAEARAVNAGFFNTVIKDRPLFSLKIASSLDGKIATATGESKWITGIQARRYGHMLRYQHDAILVGVNTVLADNPDLRCRITGLEKGSPIRIVLDSSLQTPIDSALFKTASAMHPVMIISTEDKCSPSKVTAVAKIDGVELVTVANTYDLKMVATILAAKGITRCLIEGGAQVYASFFREGLVDVLYHFTAGKAIGAEGINAIGNLSLADLAHAPHLKQVRTQIIGDDLLATYIQTE</sequence>
<evidence type="ECO:0000256" key="11">
    <source>
        <dbReference type="ARBA" id="ARBA00023268"/>
    </source>
</evidence>
<feature type="domain" description="CMP/dCMP-type deaminase" evidence="13">
    <location>
        <begin position="4"/>
        <end position="118"/>
    </location>
</feature>
<evidence type="ECO:0000313" key="15">
    <source>
        <dbReference type="Proteomes" id="UP001595444"/>
    </source>
</evidence>
<dbReference type="PIRSF" id="PIRSF006769">
    <property type="entry name" value="RibD"/>
    <property type="match status" value="1"/>
</dbReference>
<dbReference type="Proteomes" id="UP001595444">
    <property type="component" value="Unassembled WGS sequence"/>
</dbReference>
<keyword evidence="7 12" id="KW-0479">Metal-binding</keyword>
<comment type="pathway">
    <text evidence="3 12">Cofactor biosynthesis; riboflavin biosynthesis; 5-amino-6-(D-ribitylamino)uracil from GTP: step 3/4.</text>
</comment>
<gene>
    <name evidence="14" type="primary">ribD</name>
    <name evidence="14" type="ORF">ACFOKA_04550</name>
</gene>
<keyword evidence="12 14" id="KW-0378">Hydrolase</keyword>
<comment type="pathway">
    <text evidence="2 12">Cofactor biosynthesis; riboflavin biosynthesis; 5-amino-6-(D-ribitylamino)uracil from GTP: step 2/4.</text>
</comment>
<evidence type="ECO:0000256" key="7">
    <source>
        <dbReference type="ARBA" id="ARBA00022723"/>
    </source>
</evidence>
<evidence type="ECO:0000256" key="9">
    <source>
        <dbReference type="ARBA" id="ARBA00022857"/>
    </source>
</evidence>
<keyword evidence="8 12" id="KW-0862">Zinc</keyword>
<evidence type="ECO:0000256" key="10">
    <source>
        <dbReference type="ARBA" id="ARBA00023002"/>
    </source>
</evidence>
<dbReference type="NCBIfam" id="TIGR00326">
    <property type="entry name" value="eubact_ribD"/>
    <property type="match status" value="1"/>
</dbReference>
<evidence type="ECO:0000256" key="5">
    <source>
        <dbReference type="ARBA" id="ARBA00007417"/>
    </source>
</evidence>
<evidence type="ECO:0000256" key="8">
    <source>
        <dbReference type="ARBA" id="ARBA00022833"/>
    </source>
</evidence>
<comment type="similarity">
    <text evidence="5 12">In the C-terminal section; belongs to the HTP reductase family.</text>
</comment>
<dbReference type="EC" id="1.1.1.193" evidence="12"/>
<dbReference type="InterPro" id="IPR016192">
    <property type="entry name" value="APOBEC/CMP_deaminase_Zn-bd"/>
</dbReference>
<keyword evidence="11" id="KW-0511">Multifunctional enzyme</keyword>
<evidence type="ECO:0000259" key="13">
    <source>
        <dbReference type="PROSITE" id="PS51747"/>
    </source>
</evidence>
<evidence type="ECO:0000256" key="2">
    <source>
        <dbReference type="ARBA" id="ARBA00004882"/>
    </source>
</evidence>
<proteinExistence type="inferred from homology"/>
<comment type="catalytic activity">
    <reaction evidence="12">
        <text>2,5-diamino-6-hydroxy-4-(5-phosphoribosylamino)-pyrimidine + H2O + H(+) = 5-amino-6-(5-phospho-D-ribosylamino)uracil + NH4(+)</text>
        <dbReference type="Rhea" id="RHEA:21868"/>
        <dbReference type="ChEBI" id="CHEBI:15377"/>
        <dbReference type="ChEBI" id="CHEBI:15378"/>
        <dbReference type="ChEBI" id="CHEBI:28938"/>
        <dbReference type="ChEBI" id="CHEBI:58453"/>
        <dbReference type="ChEBI" id="CHEBI:58614"/>
        <dbReference type="EC" id="3.5.4.26"/>
    </reaction>
</comment>
<dbReference type="RefSeq" id="WP_228073410.1">
    <property type="nucleotide sequence ID" value="NZ_CP061205.1"/>
</dbReference>
<evidence type="ECO:0000256" key="3">
    <source>
        <dbReference type="ARBA" id="ARBA00004910"/>
    </source>
</evidence>
<dbReference type="EC" id="3.5.4.26" evidence="12"/>
<evidence type="ECO:0000256" key="4">
    <source>
        <dbReference type="ARBA" id="ARBA00005259"/>
    </source>
</evidence>
<dbReference type="Gene3D" id="3.40.430.10">
    <property type="entry name" value="Dihydrofolate Reductase, subunit A"/>
    <property type="match status" value="1"/>
</dbReference>
<comment type="function">
    <text evidence="1 12">Converts 2,5-diamino-6-(ribosylamino)-4(3h)-pyrimidinone 5'-phosphate into 5-amino-6-(ribosylamino)-2,4(1h,3h)-pyrimidinedione 5'-phosphate.</text>
</comment>
<name>A0ABV7D1Y7_9PROT</name>
<keyword evidence="10 12" id="KW-0560">Oxidoreductase</keyword>
<dbReference type="PROSITE" id="PS00903">
    <property type="entry name" value="CYT_DCMP_DEAMINASES_1"/>
    <property type="match status" value="1"/>
</dbReference>
<evidence type="ECO:0000313" key="14">
    <source>
        <dbReference type="EMBL" id="MFC3051168.1"/>
    </source>
</evidence>
<dbReference type="SUPFAM" id="SSF53597">
    <property type="entry name" value="Dihydrofolate reductase-like"/>
    <property type="match status" value="1"/>
</dbReference>
<dbReference type="InterPro" id="IPR002734">
    <property type="entry name" value="RibDG_C"/>
</dbReference>
<keyword evidence="9 12" id="KW-0521">NADP</keyword>
<dbReference type="PANTHER" id="PTHR38011">
    <property type="entry name" value="DIHYDROFOLATE REDUCTASE FAMILY PROTEIN (AFU_ORTHOLOGUE AFUA_8G06820)"/>
    <property type="match status" value="1"/>
</dbReference>
<reference evidence="15" key="1">
    <citation type="journal article" date="2019" name="Int. J. Syst. Evol. Microbiol.">
        <title>The Global Catalogue of Microorganisms (GCM) 10K type strain sequencing project: providing services to taxonomists for standard genome sequencing and annotation.</title>
        <authorList>
            <consortium name="The Broad Institute Genomics Platform"/>
            <consortium name="The Broad Institute Genome Sequencing Center for Infectious Disease"/>
            <person name="Wu L."/>
            <person name="Ma J."/>
        </authorList>
    </citation>
    <scope>NUCLEOTIDE SEQUENCE [LARGE SCALE GENOMIC DNA]</scope>
    <source>
        <strain evidence="15">KCTC 62164</strain>
    </source>
</reference>
<dbReference type="NCBIfam" id="TIGR00227">
    <property type="entry name" value="ribD_Cterm"/>
    <property type="match status" value="1"/>
</dbReference>
<comment type="caution">
    <text evidence="14">The sequence shown here is derived from an EMBL/GenBank/DDBJ whole genome shotgun (WGS) entry which is preliminary data.</text>
</comment>
<evidence type="ECO:0000256" key="1">
    <source>
        <dbReference type="ARBA" id="ARBA00002151"/>
    </source>
</evidence>
<dbReference type="Pfam" id="PF01872">
    <property type="entry name" value="RibD_C"/>
    <property type="match status" value="1"/>
</dbReference>
<dbReference type="PROSITE" id="PS51747">
    <property type="entry name" value="CYT_DCMP_DEAMINASES_2"/>
    <property type="match status" value="1"/>
</dbReference>
<evidence type="ECO:0000256" key="12">
    <source>
        <dbReference type="PIRNR" id="PIRNR006769"/>
    </source>
</evidence>
<keyword evidence="15" id="KW-1185">Reference proteome</keyword>
<evidence type="ECO:0000256" key="6">
    <source>
        <dbReference type="ARBA" id="ARBA00022619"/>
    </source>
</evidence>